<name>G9MGL4_HYPVG</name>
<dbReference type="InParanoid" id="G9MGL4"/>
<dbReference type="RefSeq" id="XP_013960859.1">
    <property type="nucleotide sequence ID" value="XM_014105384.1"/>
</dbReference>
<protein>
    <recommendedName>
        <fullName evidence="1">HNH nuclease domain-containing protein</fullName>
    </recommendedName>
</protein>
<dbReference type="InterPro" id="IPR003615">
    <property type="entry name" value="HNH_nuc"/>
</dbReference>
<keyword evidence="3" id="KW-1185">Reference proteome</keyword>
<dbReference type="Proteomes" id="UP000007115">
    <property type="component" value="Unassembled WGS sequence"/>
</dbReference>
<dbReference type="eggNOG" id="ENOG502SCMH">
    <property type="taxonomic scope" value="Eukaryota"/>
</dbReference>
<accession>G9MGL4</accession>
<reference evidence="2 3" key="1">
    <citation type="journal article" date="2011" name="Genome Biol.">
        <title>Comparative genome sequence analysis underscores mycoparasitism as the ancestral life style of Trichoderma.</title>
        <authorList>
            <person name="Kubicek C.P."/>
            <person name="Herrera-Estrella A."/>
            <person name="Seidl-Seiboth V."/>
            <person name="Martinez D.A."/>
            <person name="Druzhinina I.S."/>
            <person name="Thon M."/>
            <person name="Zeilinger S."/>
            <person name="Casas-Flores S."/>
            <person name="Horwitz B.A."/>
            <person name="Mukherjee P.K."/>
            <person name="Mukherjee M."/>
            <person name="Kredics L."/>
            <person name="Alcaraz L.D."/>
            <person name="Aerts A."/>
            <person name="Antal Z."/>
            <person name="Atanasova L."/>
            <person name="Cervantes-Badillo M.G."/>
            <person name="Challacombe J."/>
            <person name="Chertkov O."/>
            <person name="McCluskey K."/>
            <person name="Coulpier F."/>
            <person name="Deshpande N."/>
            <person name="von Doehren H."/>
            <person name="Ebbole D.J."/>
            <person name="Esquivel-Naranjo E.U."/>
            <person name="Fekete E."/>
            <person name="Flipphi M."/>
            <person name="Glaser F."/>
            <person name="Gomez-Rodriguez E.Y."/>
            <person name="Gruber S."/>
            <person name="Han C."/>
            <person name="Henrissat B."/>
            <person name="Hermosa R."/>
            <person name="Hernandez-Onate M."/>
            <person name="Karaffa L."/>
            <person name="Kosti I."/>
            <person name="Le Crom S."/>
            <person name="Lindquist E."/>
            <person name="Lucas S."/>
            <person name="Luebeck M."/>
            <person name="Luebeck P.S."/>
            <person name="Margeot A."/>
            <person name="Metz B."/>
            <person name="Misra M."/>
            <person name="Nevalainen H."/>
            <person name="Omann M."/>
            <person name="Packer N."/>
            <person name="Perrone G."/>
            <person name="Uresti-Rivera E.E."/>
            <person name="Salamov A."/>
            <person name="Schmoll M."/>
            <person name="Seiboth B."/>
            <person name="Shapiro H."/>
            <person name="Sukno S."/>
            <person name="Tamayo-Ramos J.A."/>
            <person name="Tisch D."/>
            <person name="Wiest A."/>
            <person name="Wilkinson H.H."/>
            <person name="Zhang M."/>
            <person name="Coutinho P.M."/>
            <person name="Kenerley C.M."/>
            <person name="Monte E."/>
            <person name="Baker S.E."/>
            <person name="Grigoriev I.V."/>
        </authorList>
    </citation>
    <scope>NUCLEOTIDE SEQUENCE [LARGE SCALE GENOMIC DNA]</scope>
    <source>
        <strain evidence="3">Gv29-8 / FGSC 10586</strain>
    </source>
</reference>
<dbReference type="AlphaFoldDB" id="G9MGL4"/>
<dbReference type="HOGENOM" id="CLU_049186_0_0_1"/>
<proteinExistence type="predicted"/>
<comment type="caution">
    <text evidence="2">The sequence shown here is derived from an EMBL/GenBank/DDBJ whole genome shotgun (WGS) entry which is preliminary data.</text>
</comment>
<dbReference type="OrthoDB" id="4897863at2759"/>
<dbReference type="Pfam" id="PF13391">
    <property type="entry name" value="HNH_2"/>
    <property type="match status" value="1"/>
</dbReference>
<dbReference type="STRING" id="413071.G9MGL4"/>
<sequence>MTIDNDPNLRGDLGAGGTRVANTLQASGETGRNYSDFEDPLAKHILTQYPSSSSSNQFLSTPNIGPLQLRDLQSDVEKILNDYSSTPTREKDDTPEVFRAFIKYLCQEARTILMQEIRQFSGKSELRQLRNFLVDSILKTMLIAGGKQPKSLTPSPIVIPGLIAEENQLTLRSHQTALKGECLKRDDHGCVITGHMEYDSYKKLPPERRRNRYTCNTECGHIIPFALRIFNPKSAQEAETKAQIWRSIYRYFPFVAEKISAENINAPENAMTLWMDAHEQFISHRLALEPTNIEHEYRVHAIEELSIVTRDLPKSIIMKQWDPEVLMPDPDFLKFHYQVSMILQESGIREKYERTVWENNNNLIDNIQPDGSTDLGNIFSNKMLTNI</sequence>
<gene>
    <name evidence="2" type="ORF">TRIVIDRAFT_218806</name>
</gene>
<dbReference type="VEuPathDB" id="FungiDB:TRIVIDRAFT_218806"/>
<dbReference type="EMBL" id="ABDF02000002">
    <property type="protein sequence ID" value="EHK26661.1"/>
    <property type="molecule type" value="Genomic_DNA"/>
</dbReference>
<feature type="domain" description="HNH nuclease" evidence="1">
    <location>
        <begin position="190"/>
        <end position="288"/>
    </location>
</feature>
<evidence type="ECO:0000259" key="1">
    <source>
        <dbReference type="Pfam" id="PF13391"/>
    </source>
</evidence>
<evidence type="ECO:0000313" key="3">
    <source>
        <dbReference type="Proteomes" id="UP000007115"/>
    </source>
</evidence>
<organism evidence="2 3">
    <name type="scientific">Hypocrea virens (strain Gv29-8 / FGSC 10586)</name>
    <name type="common">Gliocladium virens</name>
    <name type="synonym">Trichoderma virens</name>
    <dbReference type="NCBI Taxonomy" id="413071"/>
    <lineage>
        <taxon>Eukaryota</taxon>
        <taxon>Fungi</taxon>
        <taxon>Dikarya</taxon>
        <taxon>Ascomycota</taxon>
        <taxon>Pezizomycotina</taxon>
        <taxon>Sordariomycetes</taxon>
        <taxon>Hypocreomycetidae</taxon>
        <taxon>Hypocreales</taxon>
        <taxon>Hypocreaceae</taxon>
        <taxon>Trichoderma</taxon>
    </lineage>
</organism>
<evidence type="ECO:0000313" key="2">
    <source>
        <dbReference type="EMBL" id="EHK26661.1"/>
    </source>
</evidence>
<dbReference type="GeneID" id="25791368"/>